<keyword evidence="3 6" id="KW-0812">Transmembrane</keyword>
<dbReference type="PIRSF" id="PIRSF006324">
    <property type="entry name" value="LeuE"/>
    <property type="match status" value="1"/>
</dbReference>
<dbReference type="PANTHER" id="PTHR30086">
    <property type="entry name" value="ARGININE EXPORTER PROTEIN ARGO"/>
    <property type="match status" value="1"/>
</dbReference>
<sequence>MGIASLHPSYEEIILNGTNFTLFLLAALVIAAVPGPGIFYVAARTLSGGKRAGIASTFGTALGGLVHVIAGGLGVSAIILASAELFTALKFAGAIYLVWLGIKTFREAGKWVPEQASAVGTQRVFREGVLVEALNPKTAAFFLAFIPQFLDPTGSYPALQFMALGLISVALNTLVDIVVVMMATTARDSLTRRPNLLQRLRQGSGLFIAGLGISLALARRPNA</sequence>
<gene>
    <name evidence="7" type="ORF">CQ12_34165</name>
</gene>
<dbReference type="EMBL" id="LLXZ01000114">
    <property type="protein sequence ID" value="KRR06394.1"/>
    <property type="molecule type" value="Genomic_DNA"/>
</dbReference>
<evidence type="ECO:0000256" key="5">
    <source>
        <dbReference type="ARBA" id="ARBA00023136"/>
    </source>
</evidence>
<dbReference type="GO" id="GO:0015171">
    <property type="term" value="F:amino acid transmembrane transporter activity"/>
    <property type="evidence" value="ECO:0007669"/>
    <property type="project" value="TreeGrafter"/>
</dbReference>
<dbReference type="InterPro" id="IPR001123">
    <property type="entry name" value="LeuE-type"/>
</dbReference>
<dbReference type="AlphaFoldDB" id="A0A0R3LEX2"/>
<evidence type="ECO:0000256" key="6">
    <source>
        <dbReference type="SAM" id="Phobius"/>
    </source>
</evidence>
<accession>A0A0R3LEX2</accession>
<keyword evidence="5 6" id="KW-0472">Membrane</keyword>
<evidence type="ECO:0000256" key="4">
    <source>
        <dbReference type="ARBA" id="ARBA00022989"/>
    </source>
</evidence>
<dbReference type="GO" id="GO:0005886">
    <property type="term" value="C:plasma membrane"/>
    <property type="evidence" value="ECO:0007669"/>
    <property type="project" value="UniProtKB-SubCell"/>
</dbReference>
<evidence type="ECO:0000256" key="2">
    <source>
        <dbReference type="ARBA" id="ARBA00022475"/>
    </source>
</evidence>
<name>A0A0R3LEX2_9BRAD</name>
<comment type="caution">
    <text evidence="7">The sequence shown here is derived from an EMBL/GenBank/DDBJ whole genome shotgun (WGS) entry which is preliminary data.</text>
</comment>
<evidence type="ECO:0000313" key="7">
    <source>
        <dbReference type="EMBL" id="KRR06394.1"/>
    </source>
</evidence>
<feature type="transmembrane region" description="Helical" evidence="6">
    <location>
        <begin position="202"/>
        <end position="218"/>
    </location>
</feature>
<keyword evidence="8" id="KW-1185">Reference proteome</keyword>
<evidence type="ECO:0000256" key="1">
    <source>
        <dbReference type="ARBA" id="ARBA00004651"/>
    </source>
</evidence>
<dbReference type="STRING" id="280332.CQ12_34165"/>
<feature type="transmembrane region" description="Helical" evidence="6">
    <location>
        <begin position="161"/>
        <end position="182"/>
    </location>
</feature>
<proteinExistence type="predicted"/>
<organism evidence="7 8">
    <name type="scientific">Bradyrhizobium jicamae</name>
    <dbReference type="NCBI Taxonomy" id="280332"/>
    <lineage>
        <taxon>Bacteria</taxon>
        <taxon>Pseudomonadati</taxon>
        <taxon>Pseudomonadota</taxon>
        <taxon>Alphaproteobacteria</taxon>
        <taxon>Hyphomicrobiales</taxon>
        <taxon>Nitrobacteraceae</taxon>
        <taxon>Bradyrhizobium</taxon>
    </lineage>
</organism>
<protein>
    <submittedName>
        <fullName evidence="7">RhtB family transporter</fullName>
    </submittedName>
</protein>
<keyword evidence="4 6" id="KW-1133">Transmembrane helix</keyword>
<evidence type="ECO:0000313" key="8">
    <source>
        <dbReference type="Proteomes" id="UP000050863"/>
    </source>
</evidence>
<comment type="subcellular location">
    <subcellularLocation>
        <location evidence="1">Cell membrane</location>
        <topology evidence="1">Multi-pass membrane protein</topology>
    </subcellularLocation>
</comment>
<evidence type="ECO:0000256" key="3">
    <source>
        <dbReference type="ARBA" id="ARBA00022692"/>
    </source>
</evidence>
<dbReference type="PANTHER" id="PTHR30086:SF20">
    <property type="entry name" value="ARGININE EXPORTER PROTEIN ARGO-RELATED"/>
    <property type="match status" value="1"/>
</dbReference>
<reference evidence="7 8" key="1">
    <citation type="submission" date="2014-03" db="EMBL/GenBank/DDBJ databases">
        <title>Bradyrhizobium valentinum sp. nov., isolated from effective nodules of Lupinus mariae-josephae, a lupine endemic of basic-lime soils in Eastern Spain.</title>
        <authorList>
            <person name="Duran D."/>
            <person name="Rey L."/>
            <person name="Navarro A."/>
            <person name="Busquets A."/>
            <person name="Imperial J."/>
            <person name="Ruiz-Argueso T."/>
        </authorList>
    </citation>
    <scope>NUCLEOTIDE SEQUENCE [LARGE SCALE GENOMIC DNA]</scope>
    <source>
        <strain evidence="7 8">PAC68</strain>
    </source>
</reference>
<dbReference type="Pfam" id="PF01810">
    <property type="entry name" value="LysE"/>
    <property type="match status" value="1"/>
</dbReference>
<keyword evidence="2" id="KW-1003">Cell membrane</keyword>
<dbReference type="Proteomes" id="UP000050863">
    <property type="component" value="Unassembled WGS sequence"/>
</dbReference>
<feature type="transmembrane region" description="Helical" evidence="6">
    <location>
        <begin position="85"/>
        <end position="102"/>
    </location>
</feature>
<feature type="transmembrane region" description="Helical" evidence="6">
    <location>
        <begin position="54"/>
        <end position="79"/>
    </location>
</feature>
<feature type="transmembrane region" description="Helical" evidence="6">
    <location>
        <begin position="20"/>
        <end position="42"/>
    </location>
</feature>